<protein>
    <recommendedName>
        <fullName evidence="2">(2Fe-2S) ferredoxin domain-containing protein</fullName>
    </recommendedName>
</protein>
<reference evidence="1" key="2">
    <citation type="journal article" date="2015" name="ISME J.">
        <title>A new class of marine Euryarchaeota group II from the Mediterranean deep chlorophyll maximum.</title>
        <authorList>
            <person name="Martin-Cuadrado A.B."/>
            <person name="Garcia-Heredia I."/>
            <person name="Molto A.G."/>
            <person name="Lopez-Ubeda R."/>
            <person name="Kimes N."/>
            <person name="Lopez-Garcia P."/>
            <person name="Moreira D."/>
            <person name="Rodriguez-Valera F."/>
        </authorList>
    </citation>
    <scope>NUCLEOTIDE SEQUENCE</scope>
</reference>
<organism evidence="1">
    <name type="scientific">uncultured Poseidoniia archaeon</name>
    <dbReference type="NCBI Taxonomy" id="1697135"/>
    <lineage>
        <taxon>Archaea</taxon>
        <taxon>Methanobacteriati</taxon>
        <taxon>Thermoplasmatota</taxon>
        <taxon>Candidatus Poseidoniia</taxon>
        <taxon>environmental samples</taxon>
    </lineage>
</organism>
<evidence type="ECO:0000313" key="1">
    <source>
        <dbReference type="EMBL" id="ANV80040.1"/>
    </source>
</evidence>
<evidence type="ECO:0008006" key="2">
    <source>
        <dbReference type="Google" id="ProtNLM"/>
    </source>
</evidence>
<dbReference type="AlphaFoldDB" id="A0A1B1TCM8"/>
<reference evidence="1" key="1">
    <citation type="submission" date="2014-11" db="EMBL/GenBank/DDBJ databases">
        <authorList>
            <person name="Zhu J."/>
            <person name="Qi W."/>
            <person name="Song R."/>
        </authorList>
    </citation>
    <scope>NUCLEOTIDE SEQUENCE</scope>
</reference>
<proteinExistence type="predicted"/>
<accession>A0A1B1TCM8</accession>
<sequence>MPTDDKGHPEVPIKLLNDEWEKYGLNDSVKLRISKCLGPCSMHNISLLRTDNGTTWIGNLSENIHYKALVDWAIQVSEKGSEIEIPEILIPHKFERFDEVVIRD</sequence>
<name>A0A1B1TCM8_9ARCH</name>
<dbReference type="EMBL" id="KP211867">
    <property type="protein sequence ID" value="ANV80040.1"/>
    <property type="molecule type" value="Genomic_DNA"/>
</dbReference>